<protein>
    <submittedName>
        <fullName evidence="4">Protein FAM76B</fullName>
    </submittedName>
</protein>
<dbReference type="OrthoDB" id="7859231at2759"/>
<reference evidence="3" key="1">
    <citation type="submission" date="2025-05" db="UniProtKB">
        <authorList>
            <consortium name="RefSeq"/>
        </authorList>
    </citation>
    <scope>NUCLEOTIDE SEQUENCE [LARGE SCALE GENOMIC DNA]</scope>
    <source>
        <strain evidence="3">14028-0561.14</strain>
    </source>
</reference>
<evidence type="ECO:0000313" key="4">
    <source>
        <dbReference type="RefSeq" id="XP_017018851.1"/>
    </source>
</evidence>
<sequence>MNSHDTLYLCTQCFRRFPWVELSKQEHRCPRCRLPLKRCAICDQRFEPREKEHMYCKRCDFNLMKHAAVKPPSMVEKPKVNENDDDYEIRGGASVTERWREIQTAAGIFDEEFSEPSPSPSP</sequence>
<dbReference type="RefSeq" id="XP_017018851.1">
    <property type="nucleotide sequence ID" value="XM_017163362.3"/>
</dbReference>
<accession>A0A6P4I7Y7</accession>
<evidence type="ECO:0000256" key="1">
    <source>
        <dbReference type="ARBA" id="ARBA00009097"/>
    </source>
</evidence>
<evidence type="ECO:0000256" key="2">
    <source>
        <dbReference type="ARBA" id="ARBA00023054"/>
    </source>
</evidence>
<organism evidence="3 4">
    <name type="scientific">Drosophila kikkawai</name>
    <name type="common">Fruit fly</name>
    <dbReference type="NCBI Taxonomy" id="30033"/>
    <lineage>
        <taxon>Eukaryota</taxon>
        <taxon>Metazoa</taxon>
        <taxon>Ecdysozoa</taxon>
        <taxon>Arthropoda</taxon>
        <taxon>Hexapoda</taxon>
        <taxon>Insecta</taxon>
        <taxon>Pterygota</taxon>
        <taxon>Neoptera</taxon>
        <taxon>Endopterygota</taxon>
        <taxon>Diptera</taxon>
        <taxon>Brachycera</taxon>
        <taxon>Muscomorpha</taxon>
        <taxon>Ephydroidea</taxon>
        <taxon>Drosophilidae</taxon>
        <taxon>Drosophila</taxon>
        <taxon>Sophophora</taxon>
    </lineage>
</organism>
<proteinExistence type="inferred from homology"/>
<keyword evidence="3" id="KW-1185">Reference proteome</keyword>
<dbReference type="Proteomes" id="UP001652661">
    <property type="component" value="Chromosome 2R"/>
</dbReference>
<dbReference type="AlphaFoldDB" id="A0A6P4I7Y7"/>
<dbReference type="GeneID" id="108072296"/>
<dbReference type="InterPro" id="IPR032017">
    <property type="entry name" value="FAM76"/>
</dbReference>
<reference evidence="4" key="2">
    <citation type="submission" date="2025-08" db="UniProtKB">
        <authorList>
            <consortium name="RefSeq"/>
        </authorList>
    </citation>
    <scope>IDENTIFICATION</scope>
    <source>
        <strain evidence="4">14028-0561.14</strain>
        <tissue evidence="4">Whole fly</tissue>
    </source>
</reference>
<name>A0A6P4I7Y7_DROKI</name>
<keyword evidence="2" id="KW-0175">Coiled coil</keyword>
<comment type="similarity">
    <text evidence="1">Belongs to the FAM76 family.</text>
</comment>
<dbReference type="OMA" id="DYRLYLC"/>
<gene>
    <name evidence="4" type="primary">LOC108072296</name>
</gene>
<evidence type="ECO:0000313" key="3">
    <source>
        <dbReference type="Proteomes" id="UP001652661"/>
    </source>
</evidence>
<dbReference type="Pfam" id="PF16046">
    <property type="entry name" value="FAM76"/>
    <property type="match status" value="1"/>
</dbReference>